<evidence type="ECO:0000313" key="8">
    <source>
        <dbReference type="EMBL" id="VVC40926.1"/>
    </source>
</evidence>
<evidence type="ECO:0000256" key="1">
    <source>
        <dbReference type="ARBA" id="ARBA00004141"/>
    </source>
</evidence>
<reference evidence="8 9" key="1">
    <citation type="submission" date="2019-08" db="EMBL/GenBank/DDBJ databases">
        <authorList>
            <person name="Alioto T."/>
            <person name="Alioto T."/>
            <person name="Gomez Garrido J."/>
        </authorList>
    </citation>
    <scope>NUCLEOTIDE SEQUENCE [LARGE SCALE GENOMIC DNA]</scope>
</reference>
<feature type="transmembrane region" description="Helical" evidence="6">
    <location>
        <begin position="263"/>
        <end position="285"/>
    </location>
</feature>
<comment type="subcellular location">
    <subcellularLocation>
        <location evidence="1">Membrane</location>
        <topology evidence="1">Multi-pass membrane protein</topology>
    </subcellularLocation>
</comment>
<feature type="transmembrane region" description="Helical" evidence="6">
    <location>
        <begin position="82"/>
        <end position="106"/>
    </location>
</feature>
<dbReference type="InterPro" id="IPR017978">
    <property type="entry name" value="GPCR_3_C"/>
</dbReference>
<evidence type="ECO:0000256" key="2">
    <source>
        <dbReference type="ARBA" id="ARBA00022692"/>
    </source>
</evidence>
<keyword evidence="2 6" id="KW-0812">Transmembrane</keyword>
<name>A0A5E4NCR9_9HEMI</name>
<organism evidence="8 9">
    <name type="scientific">Cinara cedri</name>
    <dbReference type="NCBI Taxonomy" id="506608"/>
    <lineage>
        <taxon>Eukaryota</taxon>
        <taxon>Metazoa</taxon>
        <taxon>Ecdysozoa</taxon>
        <taxon>Arthropoda</taxon>
        <taxon>Hexapoda</taxon>
        <taxon>Insecta</taxon>
        <taxon>Pterygota</taxon>
        <taxon>Neoptera</taxon>
        <taxon>Paraneoptera</taxon>
        <taxon>Hemiptera</taxon>
        <taxon>Sternorrhyncha</taxon>
        <taxon>Aphidomorpha</taxon>
        <taxon>Aphidoidea</taxon>
        <taxon>Aphididae</taxon>
        <taxon>Lachninae</taxon>
        <taxon>Cinara</taxon>
    </lineage>
</organism>
<evidence type="ECO:0000256" key="4">
    <source>
        <dbReference type="ARBA" id="ARBA00023136"/>
    </source>
</evidence>
<feature type="transmembrane region" description="Helical" evidence="6">
    <location>
        <begin position="188"/>
        <end position="209"/>
    </location>
</feature>
<evidence type="ECO:0000313" key="9">
    <source>
        <dbReference type="Proteomes" id="UP000325440"/>
    </source>
</evidence>
<feature type="transmembrane region" description="Helical" evidence="6">
    <location>
        <begin position="158"/>
        <end position="181"/>
    </location>
</feature>
<dbReference type="Pfam" id="PF00003">
    <property type="entry name" value="7tm_3"/>
    <property type="match status" value="1"/>
</dbReference>
<evidence type="ECO:0000256" key="6">
    <source>
        <dbReference type="SAM" id="Phobius"/>
    </source>
</evidence>
<keyword evidence="3 6" id="KW-1133">Transmembrane helix</keyword>
<dbReference type="PROSITE" id="PS50259">
    <property type="entry name" value="G_PROTEIN_RECEP_F3_4"/>
    <property type="match status" value="1"/>
</dbReference>
<feature type="transmembrane region" description="Helical" evidence="6">
    <location>
        <begin position="297"/>
        <end position="315"/>
    </location>
</feature>
<feature type="transmembrane region" description="Helical" evidence="6">
    <location>
        <begin position="118"/>
        <end position="138"/>
    </location>
</feature>
<dbReference type="OrthoDB" id="9880600at2759"/>
<keyword evidence="4 6" id="KW-0472">Membrane</keyword>
<evidence type="ECO:0000256" key="5">
    <source>
        <dbReference type="ARBA" id="ARBA00023180"/>
    </source>
</evidence>
<dbReference type="GO" id="GO:0016020">
    <property type="term" value="C:membrane"/>
    <property type="evidence" value="ECO:0007669"/>
    <property type="project" value="UniProtKB-SubCell"/>
</dbReference>
<accession>A0A5E4NCR9</accession>
<keyword evidence="9" id="KW-1185">Reference proteome</keyword>
<sequence>MVLKDKARTLGYQTRPLKEAVLAETLLKLFNRCDDQATMTWRRQPVCPYTSPPGVIVTTGSPNSGVHQYAAATLTLLRRDAWVLPVLILSALTMTLIMTFEVFVLCKTRKTEPSRRHLFLGQALLGGLFMCAAVSGLMCTQPTVLTCATVRLCTGLGYSMVFGTLLVKCVFLISLNGGVYLPAPYQALLLFFTVAIQLAIGIQWLIYSPPQLLSSQWTSSLDNSCDTKYQHMLGSLVYAAGLLLAVTVLAIKSRHIRDNYREAMYIGLAVGCTAPLCVGWAVAGLWATQPGDQDGCLALGLGATAALVLLVMFMPKGRQLAAMGRDGLYDEDKLSTLSRPASPSFFHFKPFMTPMKHTSTINTFGDRVALVAPPTYAHHYYPYCYYPPHHGAGGGGIGVGGGGVGGGGGGHHGSGGGHQQPIYSRCPPDMCNFSGMDTSIYTTMEPTMSNNPNVFFHRSGIHPGMMY</sequence>
<gene>
    <name evidence="8" type="ORF">CINCED_3A014443</name>
</gene>
<feature type="domain" description="G-protein coupled receptors family 3 profile" evidence="7">
    <location>
        <begin position="120"/>
        <end position="316"/>
    </location>
</feature>
<dbReference type="AlphaFoldDB" id="A0A5E4NCR9"/>
<proteinExistence type="predicted"/>
<dbReference type="InterPro" id="IPR050726">
    <property type="entry name" value="mGluR"/>
</dbReference>
<keyword evidence="5" id="KW-0325">Glycoprotein</keyword>
<evidence type="ECO:0000259" key="7">
    <source>
        <dbReference type="PROSITE" id="PS50259"/>
    </source>
</evidence>
<dbReference type="PANTHER" id="PTHR24060">
    <property type="entry name" value="METABOTROPIC GLUTAMATE RECEPTOR"/>
    <property type="match status" value="1"/>
</dbReference>
<evidence type="ECO:0000256" key="3">
    <source>
        <dbReference type="ARBA" id="ARBA00022989"/>
    </source>
</evidence>
<protein>
    <submittedName>
        <fullName evidence="8">GPCR family 3, C-terminal</fullName>
    </submittedName>
</protein>
<dbReference type="Proteomes" id="UP000325440">
    <property type="component" value="Unassembled WGS sequence"/>
</dbReference>
<dbReference type="GO" id="GO:0004930">
    <property type="term" value="F:G protein-coupled receptor activity"/>
    <property type="evidence" value="ECO:0007669"/>
    <property type="project" value="InterPro"/>
</dbReference>
<dbReference type="EMBL" id="CABPRJ010001909">
    <property type="protein sequence ID" value="VVC40926.1"/>
    <property type="molecule type" value="Genomic_DNA"/>
</dbReference>
<feature type="transmembrane region" description="Helical" evidence="6">
    <location>
        <begin position="229"/>
        <end position="251"/>
    </location>
</feature>
<dbReference type="CDD" id="cd13953">
    <property type="entry name" value="7tm_classC_mGluR-like"/>
    <property type="match status" value="1"/>
</dbReference>